<evidence type="ECO:0000313" key="2">
    <source>
        <dbReference type="Proteomes" id="UP000886998"/>
    </source>
</evidence>
<dbReference type="AlphaFoldDB" id="A0A8X6X2W2"/>
<dbReference type="OrthoDB" id="8194107at2759"/>
<keyword evidence="2" id="KW-1185">Reference proteome</keyword>
<gene>
    <name evidence="1" type="ORF">TNIN_62891</name>
</gene>
<proteinExistence type="predicted"/>
<accession>A0A8X6X2W2</accession>
<evidence type="ECO:0000313" key="1">
    <source>
        <dbReference type="EMBL" id="GFY44991.1"/>
    </source>
</evidence>
<protein>
    <recommendedName>
        <fullName evidence="3">DUF4817 domain-containing protein</fullName>
    </recommendedName>
</protein>
<sequence length="114" mass="13113">MIRSFVCRFEEQGSVVDHPGRGAHQNIRTGDNVETMLQSVASNPSFSTRRSSSQLKTNYKVYVNKLDTIRQQKQNSRDEIRSLQTETLRSVMENALRRVNRYIKKKGGHLSDVT</sequence>
<comment type="caution">
    <text evidence="1">The sequence shown here is derived from an EMBL/GenBank/DDBJ whole genome shotgun (WGS) entry which is preliminary data.</text>
</comment>
<organism evidence="1 2">
    <name type="scientific">Trichonephila inaurata madagascariensis</name>
    <dbReference type="NCBI Taxonomy" id="2747483"/>
    <lineage>
        <taxon>Eukaryota</taxon>
        <taxon>Metazoa</taxon>
        <taxon>Ecdysozoa</taxon>
        <taxon>Arthropoda</taxon>
        <taxon>Chelicerata</taxon>
        <taxon>Arachnida</taxon>
        <taxon>Araneae</taxon>
        <taxon>Araneomorphae</taxon>
        <taxon>Entelegynae</taxon>
        <taxon>Araneoidea</taxon>
        <taxon>Nephilidae</taxon>
        <taxon>Trichonephila</taxon>
        <taxon>Trichonephila inaurata</taxon>
    </lineage>
</organism>
<dbReference type="EMBL" id="BMAV01004516">
    <property type="protein sequence ID" value="GFY44991.1"/>
    <property type="molecule type" value="Genomic_DNA"/>
</dbReference>
<dbReference type="Proteomes" id="UP000886998">
    <property type="component" value="Unassembled WGS sequence"/>
</dbReference>
<evidence type="ECO:0008006" key="3">
    <source>
        <dbReference type="Google" id="ProtNLM"/>
    </source>
</evidence>
<reference evidence="1" key="1">
    <citation type="submission" date="2020-08" db="EMBL/GenBank/DDBJ databases">
        <title>Multicomponent nature underlies the extraordinary mechanical properties of spider dragline silk.</title>
        <authorList>
            <person name="Kono N."/>
            <person name="Nakamura H."/>
            <person name="Mori M."/>
            <person name="Yoshida Y."/>
            <person name="Ohtoshi R."/>
            <person name="Malay A.D."/>
            <person name="Moran D.A.P."/>
            <person name="Tomita M."/>
            <person name="Numata K."/>
            <person name="Arakawa K."/>
        </authorList>
    </citation>
    <scope>NUCLEOTIDE SEQUENCE</scope>
</reference>
<name>A0A8X6X2W2_9ARAC</name>